<dbReference type="Gene3D" id="3.40.47.10">
    <property type="match status" value="1"/>
</dbReference>
<dbReference type="HAMAP" id="MF_01815">
    <property type="entry name" value="FabH"/>
    <property type="match status" value="1"/>
</dbReference>
<feature type="domain" description="Beta-ketoacyl-[acyl-carrier-protein] synthase III C-terminal" evidence="13">
    <location>
        <begin position="240"/>
        <end position="329"/>
    </location>
</feature>
<comment type="domain">
    <text evidence="12">The last Arg residue of the ACP-binding site is essential for the weak association between ACP/AcpP and FabH.</text>
</comment>
<dbReference type="SUPFAM" id="SSF53901">
    <property type="entry name" value="Thiolase-like"/>
    <property type="match status" value="1"/>
</dbReference>
<dbReference type="Pfam" id="PF08541">
    <property type="entry name" value="ACP_syn_III_C"/>
    <property type="match status" value="1"/>
</dbReference>
<evidence type="ECO:0000313" key="15">
    <source>
        <dbReference type="EMBL" id="GAK58433.1"/>
    </source>
</evidence>
<dbReference type="GO" id="GO:0005737">
    <property type="term" value="C:cytoplasm"/>
    <property type="evidence" value="ECO:0007669"/>
    <property type="project" value="UniProtKB-SubCell"/>
</dbReference>
<evidence type="ECO:0000256" key="8">
    <source>
        <dbReference type="ARBA" id="ARBA00023098"/>
    </source>
</evidence>
<keyword evidence="6 12" id="KW-0808">Transferase</keyword>
<sequence length="329" mass="35864">MIRSKIIGTGAYVPDRVMTNFELESIVETSDKWIQERTGIKERRIALDGIPVSHLAFGAAERALKDAMLDPLDIDMIVLGTVTPDMPMPSTACIVQHKLGAARAAAFDVSAACSGFLYALSIGDQFIRSGMYRRVLVIGADMFSKFVDWSNRDTCVLFSDGAGAMLLEATTSKQESRIVKSTHLFSDGSQGDKLYIPGGGSLNPASHETLYDGLHYVKMRGNELFKIAVKAMVDACHVALEQNNLRVEDIDLVVPHQANIRIMEAIAKKLKIPMEKVMVTIDYYGNSSAATVPTAFDKARRVGKLQEGDTVLAVAFGAGVTWASSVIQW</sequence>
<evidence type="ECO:0000256" key="10">
    <source>
        <dbReference type="ARBA" id="ARBA00023315"/>
    </source>
</evidence>
<comment type="pathway">
    <text evidence="1 12">Lipid metabolism; fatty acid biosynthesis.</text>
</comment>
<evidence type="ECO:0000256" key="2">
    <source>
        <dbReference type="ARBA" id="ARBA00008642"/>
    </source>
</evidence>
<dbReference type="GO" id="GO:0004315">
    <property type="term" value="F:3-oxoacyl-[acyl-carrier-protein] synthase activity"/>
    <property type="evidence" value="ECO:0007669"/>
    <property type="project" value="InterPro"/>
</dbReference>
<dbReference type="EC" id="2.3.1.180" evidence="3 12"/>
<dbReference type="PANTHER" id="PTHR34069:SF2">
    <property type="entry name" value="BETA-KETOACYL-[ACYL-CARRIER-PROTEIN] SYNTHASE III"/>
    <property type="match status" value="1"/>
</dbReference>
<dbReference type="PANTHER" id="PTHR34069">
    <property type="entry name" value="3-OXOACYL-[ACYL-CARRIER-PROTEIN] SYNTHASE 3"/>
    <property type="match status" value="1"/>
</dbReference>
<dbReference type="UniPathway" id="UPA00094"/>
<feature type="domain" description="Beta-ketoacyl-[acyl-carrier-protein] synthase III N-terminal" evidence="14">
    <location>
        <begin position="107"/>
        <end position="188"/>
    </location>
</feature>
<evidence type="ECO:0000256" key="3">
    <source>
        <dbReference type="ARBA" id="ARBA00012333"/>
    </source>
</evidence>
<keyword evidence="8 12" id="KW-0443">Lipid metabolism</keyword>
<comment type="similarity">
    <text evidence="2 12">Belongs to the thiolase-like superfamily. FabH family.</text>
</comment>
<dbReference type="AlphaFoldDB" id="A0A081C1H8"/>
<gene>
    <name evidence="12" type="primary">fabH</name>
    <name evidence="15" type="ORF">U27_05407</name>
</gene>
<name>A0A081C1H8_VECG1</name>
<feature type="region of interest" description="ACP-binding" evidence="12">
    <location>
        <begin position="257"/>
        <end position="261"/>
    </location>
</feature>
<proteinExistence type="inferred from homology"/>
<keyword evidence="10 12" id="KW-0012">Acyltransferase</keyword>
<feature type="active site" evidence="12">
    <location>
        <position position="256"/>
    </location>
</feature>
<keyword evidence="9 12" id="KW-0275">Fatty acid biosynthesis</keyword>
<comment type="catalytic activity">
    <reaction evidence="11">
        <text>malonyl-[ACP] + acetyl-CoA + H(+) = 3-oxobutanoyl-[ACP] + CO2 + CoA</text>
        <dbReference type="Rhea" id="RHEA:12080"/>
        <dbReference type="Rhea" id="RHEA-COMP:9623"/>
        <dbReference type="Rhea" id="RHEA-COMP:9625"/>
        <dbReference type="ChEBI" id="CHEBI:15378"/>
        <dbReference type="ChEBI" id="CHEBI:16526"/>
        <dbReference type="ChEBI" id="CHEBI:57287"/>
        <dbReference type="ChEBI" id="CHEBI:57288"/>
        <dbReference type="ChEBI" id="CHEBI:78449"/>
        <dbReference type="ChEBI" id="CHEBI:78450"/>
        <dbReference type="EC" id="2.3.1.180"/>
    </reaction>
    <physiologicalReaction direction="left-to-right" evidence="11">
        <dbReference type="Rhea" id="RHEA:12081"/>
    </physiologicalReaction>
</comment>
<evidence type="ECO:0000259" key="14">
    <source>
        <dbReference type="Pfam" id="PF08545"/>
    </source>
</evidence>
<evidence type="ECO:0000313" key="16">
    <source>
        <dbReference type="Proteomes" id="UP000030661"/>
    </source>
</evidence>
<dbReference type="NCBIfam" id="NF006829">
    <property type="entry name" value="PRK09352.1"/>
    <property type="match status" value="1"/>
</dbReference>
<keyword evidence="12" id="KW-0511">Multifunctional enzyme</keyword>
<evidence type="ECO:0000256" key="11">
    <source>
        <dbReference type="ARBA" id="ARBA00051096"/>
    </source>
</evidence>
<dbReference type="STRING" id="1499967.U27_05407"/>
<accession>A0A081C1H8</accession>
<evidence type="ECO:0000256" key="5">
    <source>
        <dbReference type="ARBA" id="ARBA00022516"/>
    </source>
</evidence>
<protein>
    <recommendedName>
        <fullName evidence="3 12">Beta-ketoacyl-[acyl-carrier-protein] synthase III</fullName>
        <shortName evidence="12">Beta-ketoacyl-ACP synthase III</shortName>
        <shortName evidence="12">KAS III</shortName>
        <ecNumber evidence="3 12">2.3.1.180</ecNumber>
    </recommendedName>
    <alternativeName>
        <fullName evidence="12">3-oxoacyl-[acyl-carrier-protein] synthase 3</fullName>
    </alternativeName>
    <alternativeName>
        <fullName evidence="12">3-oxoacyl-[acyl-carrier-protein] synthase III</fullName>
    </alternativeName>
</protein>
<evidence type="ECO:0000256" key="12">
    <source>
        <dbReference type="HAMAP-Rule" id="MF_01815"/>
    </source>
</evidence>
<dbReference type="InterPro" id="IPR016039">
    <property type="entry name" value="Thiolase-like"/>
</dbReference>
<comment type="subunit">
    <text evidence="12">Homodimer.</text>
</comment>
<feature type="active site" evidence="12">
    <location>
        <position position="113"/>
    </location>
</feature>
<evidence type="ECO:0000256" key="4">
    <source>
        <dbReference type="ARBA" id="ARBA00022490"/>
    </source>
</evidence>
<organism evidence="15">
    <name type="scientific">Vecturithrix granuli</name>
    <dbReference type="NCBI Taxonomy" id="1499967"/>
    <lineage>
        <taxon>Bacteria</taxon>
        <taxon>Candidatus Moduliflexota</taxon>
        <taxon>Candidatus Vecturitrichia</taxon>
        <taxon>Candidatus Vecturitrichales</taxon>
        <taxon>Candidatus Vecturitrichaceae</taxon>
        <taxon>Candidatus Vecturithrix</taxon>
    </lineage>
</organism>
<dbReference type="CDD" id="cd00830">
    <property type="entry name" value="KAS_III"/>
    <property type="match status" value="1"/>
</dbReference>
<reference evidence="15" key="1">
    <citation type="journal article" date="2015" name="PeerJ">
        <title>First genomic representation of candidate bacterial phylum KSB3 points to enhanced environmental sensing as a trigger of wastewater bulking.</title>
        <authorList>
            <person name="Sekiguchi Y."/>
            <person name="Ohashi A."/>
            <person name="Parks D.H."/>
            <person name="Yamauchi T."/>
            <person name="Tyson G.W."/>
            <person name="Hugenholtz P."/>
        </authorList>
    </citation>
    <scope>NUCLEOTIDE SEQUENCE [LARGE SCALE GENOMIC DNA]</scope>
</reference>
<dbReference type="Pfam" id="PF08545">
    <property type="entry name" value="ACP_syn_III"/>
    <property type="match status" value="1"/>
</dbReference>
<dbReference type="FunFam" id="3.40.47.10:FF:000004">
    <property type="entry name" value="3-oxoacyl-[acyl-carrier-protein] synthase 3"/>
    <property type="match status" value="1"/>
</dbReference>
<evidence type="ECO:0000256" key="6">
    <source>
        <dbReference type="ARBA" id="ARBA00022679"/>
    </source>
</evidence>
<comment type="subcellular location">
    <subcellularLocation>
        <location evidence="12">Cytoplasm</location>
    </subcellularLocation>
</comment>
<comment type="function">
    <text evidence="12">Catalyzes the condensation reaction of fatty acid synthesis by the addition to an acyl acceptor of two carbons from malonyl-ACP. Catalyzes the first condensation reaction which initiates fatty acid synthesis and may therefore play a role in governing the total rate of fatty acid production. Possesses both acetoacetyl-ACP synthase and acetyl transacylase activities. Its substrate specificity determines the biosynthesis of branched-chain and/or straight-chain of fatty acids.</text>
</comment>
<dbReference type="InterPro" id="IPR004655">
    <property type="entry name" value="FabH"/>
</dbReference>
<keyword evidence="5 12" id="KW-0444">Lipid biosynthesis</keyword>
<keyword evidence="7 12" id="KW-0276">Fatty acid metabolism</keyword>
<keyword evidence="16" id="KW-1185">Reference proteome</keyword>
<dbReference type="NCBIfam" id="TIGR00747">
    <property type="entry name" value="fabH"/>
    <property type="match status" value="1"/>
</dbReference>
<evidence type="ECO:0000256" key="9">
    <source>
        <dbReference type="ARBA" id="ARBA00023160"/>
    </source>
</evidence>
<evidence type="ECO:0000259" key="13">
    <source>
        <dbReference type="Pfam" id="PF08541"/>
    </source>
</evidence>
<dbReference type="HOGENOM" id="CLU_039592_3_1_0"/>
<dbReference type="GO" id="GO:0006633">
    <property type="term" value="P:fatty acid biosynthetic process"/>
    <property type="evidence" value="ECO:0007669"/>
    <property type="project" value="UniProtKB-UniRule"/>
</dbReference>
<evidence type="ECO:0000256" key="1">
    <source>
        <dbReference type="ARBA" id="ARBA00005194"/>
    </source>
</evidence>
<dbReference type="GO" id="GO:0044550">
    <property type="term" value="P:secondary metabolite biosynthetic process"/>
    <property type="evidence" value="ECO:0007669"/>
    <property type="project" value="TreeGrafter"/>
</dbReference>
<evidence type="ECO:0000256" key="7">
    <source>
        <dbReference type="ARBA" id="ARBA00022832"/>
    </source>
</evidence>
<dbReference type="EMBL" id="DF820467">
    <property type="protein sequence ID" value="GAK58433.1"/>
    <property type="molecule type" value="Genomic_DNA"/>
</dbReference>
<dbReference type="eggNOG" id="COG0332">
    <property type="taxonomic scope" value="Bacteria"/>
</dbReference>
<dbReference type="InterPro" id="IPR013747">
    <property type="entry name" value="ACP_syn_III_C"/>
</dbReference>
<feature type="active site" evidence="12">
    <location>
        <position position="286"/>
    </location>
</feature>
<keyword evidence="4 12" id="KW-0963">Cytoplasm</keyword>
<dbReference type="GO" id="GO:0033818">
    <property type="term" value="F:beta-ketoacyl-acyl-carrier-protein synthase III activity"/>
    <property type="evidence" value="ECO:0007669"/>
    <property type="project" value="UniProtKB-UniRule"/>
</dbReference>
<dbReference type="InterPro" id="IPR013751">
    <property type="entry name" value="ACP_syn_III_N"/>
</dbReference>
<dbReference type="Proteomes" id="UP000030661">
    <property type="component" value="Unassembled WGS sequence"/>
</dbReference>